<dbReference type="Pfam" id="PF13676">
    <property type="entry name" value="TIR_2"/>
    <property type="match status" value="1"/>
</dbReference>
<dbReference type="RefSeq" id="WP_091690386.1">
    <property type="nucleotide sequence ID" value="NZ_CAAGSJ010000007.1"/>
</dbReference>
<dbReference type="InterPro" id="IPR035897">
    <property type="entry name" value="Toll_tir_struct_dom_sf"/>
</dbReference>
<dbReference type="AlphaFoldDB" id="A0A1I0B4N7"/>
<organism evidence="2 3">
    <name type="scientific">Methanococcoides vulcani</name>
    <dbReference type="NCBI Taxonomy" id="1353158"/>
    <lineage>
        <taxon>Archaea</taxon>
        <taxon>Methanobacteriati</taxon>
        <taxon>Methanobacteriota</taxon>
        <taxon>Stenosarchaea group</taxon>
        <taxon>Methanomicrobia</taxon>
        <taxon>Methanosarcinales</taxon>
        <taxon>Methanosarcinaceae</taxon>
        <taxon>Methanococcoides</taxon>
    </lineage>
</organism>
<evidence type="ECO:0000313" key="2">
    <source>
        <dbReference type="EMBL" id="SET01070.1"/>
    </source>
</evidence>
<dbReference type="EMBL" id="FOHQ01000006">
    <property type="protein sequence ID" value="SET01070.1"/>
    <property type="molecule type" value="Genomic_DNA"/>
</dbReference>
<keyword evidence="3" id="KW-1185">Reference proteome</keyword>
<reference evidence="3" key="1">
    <citation type="submission" date="2016-10" db="EMBL/GenBank/DDBJ databases">
        <authorList>
            <person name="Varghese N."/>
            <person name="Submissions S."/>
        </authorList>
    </citation>
    <scope>NUCLEOTIDE SEQUENCE [LARGE SCALE GENOMIC DNA]</scope>
    <source>
        <strain evidence="3">SLH 33</strain>
    </source>
</reference>
<dbReference type="Gene3D" id="3.40.50.10140">
    <property type="entry name" value="Toll/interleukin-1 receptor homology (TIR) domain"/>
    <property type="match status" value="1"/>
</dbReference>
<dbReference type="SUPFAM" id="SSF52200">
    <property type="entry name" value="Toll/Interleukin receptor TIR domain"/>
    <property type="match status" value="1"/>
</dbReference>
<feature type="domain" description="TIR" evidence="1">
    <location>
        <begin position="5"/>
        <end position="117"/>
    </location>
</feature>
<gene>
    <name evidence="2" type="ORF">SAMN04488587_1929</name>
</gene>
<evidence type="ECO:0000313" key="3">
    <source>
        <dbReference type="Proteomes" id="UP000243338"/>
    </source>
</evidence>
<name>A0A1I0B4N7_9EURY</name>
<dbReference type="OrthoDB" id="240616at2157"/>
<evidence type="ECO:0000259" key="1">
    <source>
        <dbReference type="Pfam" id="PF13676"/>
    </source>
</evidence>
<dbReference type="GO" id="GO:0007165">
    <property type="term" value="P:signal transduction"/>
    <property type="evidence" value="ECO:0007669"/>
    <property type="project" value="InterPro"/>
</dbReference>
<sequence>MITRVYISHSEQDSSLAQELEHVLWVVNLESFSSLFKKTDSLSDAELISFGIRHSDCVIVILTMDGILSPRVNQEIGLAVGTDQLIIPLLEYGEKLPALISHLPSIGFSRDTYEDALGVVIKDIRQLTKLDWLKIKCPHCGEEMTQYITPQEEVEKVLLEGTDLKTMCSYCGNTVFLDPRTFRPRSAESSSHEHSD</sequence>
<proteinExistence type="predicted"/>
<dbReference type="Proteomes" id="UP000243338">
    <property type="component" value="Unassembled WGS sequence"/>
</dbReference>
<dbReference type="InterPro" id="IPR000157">
    <property type="entry name" value="TIR_dom"/>
</dbReference>
<protein>
    <submittedName>
        <fullName evidence="2">TIR domain-containing protein</fullName>
    </submittedName>
</protein>
<accession>A0A1I0B4N7</accession>